<dbReference type="Pfam" id="PF14280">
    <property type="entry name" value="DUF4365"/>
    <property type="match status" value="1"/>
</dbReference>
<evidence type="ECO:0000313" key="2">
    <source>
        <dbReference type="EMBL" id="SFH92231.1"/>
    </source>
</evidence>
<accession>A0A1I3E0L4</accession>
<dbReference type="OrthoDB" id="779764at2"/>
<gene>
    <name evidence="2" type="ORF">SAMN05421753_10421</name>
</gene>
<dbReference type="EMBL" id="FOQD01000004">
    <property type="protein sequence ID" value="SFH92231.1"/>
    <property type="molecule type" value="Genomic_DNA"/>
</dbReference>
<dbReference type="AlphaFoldDB" id="A0A1I3E0L4"/>
<protein>
    <recommendedName>
        <fullName evidence="1">DUF4365 domain-containing protein</fullName>
    </recommendedName>
</protein>
<dbReference type="Proteomes" id="UP000199518">
    <property type="component" value="Unassembled WGS sequence"/>
</dbReference>
<organism evidence="2 3">
    <name type="scientific">Planctomicrobium piriforme</name>
    <dbReference type="NCBI Taxonomy" id="1576369"/>
    <lineage>
        <taxon>Bacteria</taxon>
        <taxon>Pseudomonadati</taxon>
        <taxon>Planctomycetota</taxon>
        <taxon>Planctomycetia</taxon>
        <taxon>Planctomycetales</taxon>
        <taxon>Planctomycetaceae</taxon>
        <taxon>Planctomicrobium</taxon>
    </lineage>
</organism>
<name>A0A1I3E0L4_9PLAN</name>
<proteinExistence type="predicted"/>
<keyword evidence="3" id="KW-1185">Reference proteome</keyword>
<reference evidence="3" key="1">
    <citation type="submission" date="2016-10" db="EMBL/GenBank/DDBJ databases">
        <authorList>
            <person name="Varghese N."/>
            <person name="Submissions S."/>
        </authorList>
    </citation>
    <scope>NUCLEOTIDE SEQUENCE [LARGE SCALE GENOMIC DNA]</scope>
    <source>
        <strain evidence="3">DSM 26348</strain>
    </source>
</reference>
<evidence type="ECO:0000259" key="1">
    <source>
        <dbReference type="Pfam" id="PF14280"/>
    </source>
</evidence>
<feature type="domain" description="DUF4365" evidence="1">
    <location>
        <begin position="14"/>
        <end position="137"/>
    </location>
</feature>
<dbReference type="InterPro" id="IPR025375">
    <property type="entry name" value="DUF4365"/>
</dbReference>
<evidence type="ECO:0000313" key="3">
    <source>
        <dbReference type="Proteomes" id="UP000199518"/>
    </source>
</evidence>
<dbReference type="RefSeq" id="WP_092048397.1">
    <property type="nucleotide sequence ID" value="NZ_FOQD01000004.1"/>
</dbReference>
<sequence length="306" mass="35926">MEFPKRTTEHVTEAASWKILQAKSPAAWILREVTERDYGIDAYIEVTSTKGEITGNLCSIQLKGTEKIVWKEGENGPRATLSVSTITVNYWMHLPVPVFLVLADLSTGRAHFAPVKPQVRKRFKEYLSQKSVSFHFTPDVEIGTEAGNLAFILMEVRETFHKRFHTTLREFLIHWQQYLDFIQGHSGWDVHLGVESNDEMIFVHIFTSSKFLADFLDLDWPFPPLADIYKSEKHWNDQYYRLHQHTLNPLLESLEPVYLAILDKCRDYVLTTHKEYWRIADRLLVEHCHYLNFQQHLDEIAKRKRP</sequence>